<feature type="domain" description="Ribonuclease H1 N-terminal" evidence="1">
    <location>
        <begin position="13"/>
        <end position="46"/>
    </location>
</feature>
<dbReference type="Proteomes" id="UP001225134">
    <property type="component" value="Unassembled WGS sequence"/>
</dbReference>
<dbReference type="Pfam" id="PF01693">
    <property type="entry name" value="Cauli_VI"/>
    <property type="match status" value="1"/>
</dbReference>
<gene>
    <name evidence="2" type="ORF">QQA45_00085</name>
</gene>
<proteinExistence type="predicted"/>
<reference evidence="2 3" key="1">
    <citation type="submission" date="2023-06" db="EMBL/GenBank/DDBJ databases">
        <title>Antibody response to the Sneathia vaginalis cytopathogenic toxin A during pregnancy.</title>
        <authorList>
            <person name="Mccoy Z.T."/>
            <person name="Serrano M.G."/>
            <person name="Spaine K."/>
            <person name="Edwards D.J."/>
            <person name="Buck G.A."/>
            <person name="Jefferson K."/>
        </authorList>
    </citation>
    <scope>NUCLEOTIDE SEQUENCE [LARGE SCALE GENOMIC DNA]</scope>
    <source>
        <strain evidence="2 3">CCUG 42621</strain>
    </source>
</reference>
<accession>A0ABT7HHE7</accession>
<dbReference type="InterPro" id="IPR037056">
    <property type="entry name" value="RNase_H1_N_sf"/>
</dbReference>
<dbReference type="SUPFAM" id="SSF53098">
    <property type="entry name" value="Ribonuclease H-like"/>
    <property type="match status" value="1"/>
</dbReference>
<dbReference type="InterPro" id="IPR036397">
    <property type="entry name" value="RNaseH_sf"/>
</dbReference>
<evidence type="ECO:0000313" key="3">
    <source>
        <dbReference type="Proteomes" id="UP001225134"/>
    </source>
</evidence>
<name>A0ABT7HHE7_9FUSO</name>
<evidence type="ECO:0000313" key="2">
    <source>
        <dbReference type="EMBL" id="MDK9579933.1"/>
    </source>
</evidence>
<dbReference type="Gene3D" id="3.40.970.10">
    <property type="entry name" value="Ribonuclease H1, N-terminal domain"/>
    <property type="match status" value="1"/>
</dbReference>
<dbReference type="InterPro" id="IPR012337">
    <property type="entry name" value="RNaseH-like_sf"/>
</dbReference>
<dbReference type="RefSeq" id="WP_277284192.1">
    <property type="nucleotide sequence ID" value="NZ_CAMPUK010000014.1"/>
</dbReference>
<dbReference type="EMBL" id="JASSPP010000001">
    <property type="protein sequence ID" value="MDK9579933.1"/>
    <property type="molecule type" value="Genomic_DNA"/>
</dbReference>
<keyword evidence="3" id="KW-1185">Reference proteome</keyword>
<dbReference type="InterPro" id="IPR011320">
    <property type="entry name" value="RNase_H1_N"/>
</dbReference>
<comment type="caution">
    <text evidence="2">The sequence shown here is derived from an EMBL/GenBank/DDBJ whole genome shotgun (WGS) entry which is preliminary data.</text>
</comment>
<organism evidence="2 3">
    <name type="scientific">Sneathia sanguinegens</name>
    <dbReference type="NCBI Taxonomy" id="40543"/>
    <lineage>
        <taxon>Bacteria</taxon>
        <taxon>Fusobacteriati</taxon>
        <taxon>Fusobacteriota</taxon>
        <taxon>Fusobacteriia</taxon>
        <taxon>Fusobacteriales</taxon>
        <taxon>Leptotrichiaceae</taxon>
        <taxon>Sneathia</taxon>
    </lineage>
</organism>
<sequence length="201" mass="23090">MSYYAYYLIEEQKSGVVNTWEECKNLTTNKKSRYKKFSTLSSAKEWIKNGCIYEKKENIYPSLDENAIYFDAGTGRGIGVEVRVTNINRQSILSKIIPENLINKYGNYQVAKNRTNNFGELTGAFFALKLALKYNIKLICGDSKLVIDYWINCRYNKANIDSDTIELIEKTNKLYIEYKLKGGKISRISGDINPADLGFHK</sequence>
<protein>
    <submittedName>
        <fullName evidence="2">Ribonuclease H family protein</fullName>
    </submittedName>
</protein>
<dbReference type="Gene3D" id="3.30.420.10">
    <property type="entry name" value="Ribonuclease H-like superfamily/Ribonuclease H"/>
    <property type="match status" value="1"/>
</dbReference>
<evidence type="ECO:0000259" key="1">
    <source>
        <dbReference type="Pfam" id="PF01693"/>
    </source>
</evidence>